<keyword evidence="6" id="KW-0479">Metal-binding</keyword>
<dbReference type="GO" id="GO:0004222">
    <property type="term" value="F:metalloendopeptidase activity"/>
    <property type="evidence" value="ECO:0007669"/>
    <property type="project" value="InterPro"/>
</dbReference>
<evidence type="ECO:0000256" key="6">
    <source>
        <dbReference type="ARBA" id="ARBA00022723"/>
    </source>
</evidence>
<dbReference type="GO" id="GO:0006508">
    <property type="term" value="P:proteolysis"/>
    <property type="evidence" value="ECO:0007669"/>
    <property type="project" value="UniProtKB-KW"/>
</dbReference>
<keyword evidence="7" id="KW-0378">Hydrolase</keyword>
<evidence type="ECO:0000256" key="2">
    <source>
        <dbReference type="ARBA" id="ARBA00004651"/>
    </source>
</evidence>
<dbReference type="GO" id="GO:0046872">
    <property type="term" value="F:metal ion binding"/>
    <property type="evidence" value="ECO:0007669"/>
    <property type="project" value="UniProtKB-KW"/>
</dbReference>
<evidence type="ECO:0000256" key="11">
    <source>
        <dbReference type="ARBA" id="ARBA00023136"/>
    </source>
</evidence>
<evidence type="ECO:0000256" key="12">
    <source>
        <dbReference type="SAM" id="Phobius"/>
    </source>
</evidence>
<accession>A0A7W7C6M2</accession>
<comment type="subcellular location">
    <subcellularLocation>
        <location evidence="2">Cell membrane</location>
        <topology evidence="2">Multi-pass membrane protein</topology>
    </subcellularLocation>
</comment>
<protein>
    <submittedName>
        <fullName evidence="14">Zn-dependent protease with chaperone function</fullName>
    </submittedName>
</protein>
<dbReference type="InterPro" id="IPR001915">
    <property type="entry name" value="Peptidase_M48"/>
</dbReference>
<dbReference type="Proteomes" id="UP000533598">
    <property type="component" value="Unassembled WGS sequence"/>
</dbReference>
<sequence>MHAAFRAGLSVTLLLAFPFVVVGVGAGGVAAGAAVGGRPGAQIALLGLGVLIALGFALVSALSTRLTAPSGPKLTRRDQPELWRTVEDLAELAGTRPPDEITLVGEVNAAVREDSRLLGLRSGRRHLLIGLPLLAGLTVAELRAVLAHELGHYGRGHTRLAAVTYRGAETLARTVDRLDRGPVRWVLDGYARLYALVAKAANRAQELQADQVMVATAGREAAANALRAVSTLGPAWAAFNRRYARLAIETDRTPDLLLGFHAFLVHPAQRDWLGELVEQVLDNEPESAFDSHPSLRRRLAAIASAEEEAYDSDARPAWALLSEPRSTVPTLESALIARDLGPRASWTDIVRLAGAADARHGAGLLAKAVVDSGQGRTGAIGEVVQALRRGRVEELAEPVRWPGATDEEVVSELLADVVVTALIESGRAYHDLDWGGPWQVRLADGRRFDATRLTGPAVADRNLVDALGRNLQALGVPPQFVCPLDPEDEAEDAEPALVGVFSSLQLGRAPKDLLVYASGLLVLPLSRWVWFKRGFAGLIGGSERMERKRIALLTERGYPALCEARGADWISLDEVSGGSFSTKRTVGYLNIEFAQGAPLKFAITNFTEDYGDAHAGLRAFFQAKAAV</sequence>
<evidence type="ECO:0000259" key="13">
    <source>
        <dbReference type="Pfam" id="PF01435"/>
    </source>
</evidence>
<organism evidence="14 15">
    <name type="scientific">Crossiella cryophila</name>
    <dbReference type="NCBI Taxonomy" id="43355"/>
    <lineage>
        <taxon>Bacteria</taxon>
        <taxon>Bacillati</taxon>
        <taxon>Actinomycetota</taxon>
        <taxon>Actinomycetes</taxon>
        <taxon>Pseudonocardiales</taxon>
        <taxon>Pseudonocardiaceae</taxon>
        <taxon>Crossiella</taxon>
    </lineage>
</organism>
<comment type="cofactor">
    <cofactor evidence="1">
        <name>Zn(2+)</name>
        <dbReference type="ChEBI" id="CHEBI:29105"/>
    </cofactor>
</comment>
<evidence type="ECO:0000256" key="7">
    <source>
        <dbReference type="ARBA" id="ARBA00022801"/>
    </source>
</evidence>
<gene>
    <name evidence="14" type="ORF">HNR67_001555</name>
</gene>
<evidence type="ECO:0000256" key="10">
    <source>
        <dbReference type="ARBA" id="ARBA00023049"/>
    </source>
</evidence>
<dbReference type="PANTHER" id="PTHR43221">
    <property type="entry name" value="PROTEASE HTPX"/>
    <property type="match status" value="1"/>
</dbReference>
<dbReference type="EMBL" id="JACHMH010000001">
    <property type="protein sequence ID" value="MBB4675437.1"/>
    <property type="molecule type" value="Genomic_DNA"/>
</dbReference>
<dbReference type="Gene3D" id="3.30.2010.10">
    <property type="entry name" value="Metalloproteases ('zincins'), catalytic domain"/>
    <property type="match status" value="1"/>
</dbReference>
<dbReference type="InterPro" id="IPR050083">
    <property type="entry name" value="HtpX_protease"/>
</dbReference>
<keyword evidence="9 12" id="KW-1133">Transmembrane helix</keyword>
<evidence type="ECO:0000313" key="14">
    <source>
        <dbReference type="EMBL" id="MBB4675437.1"/>
    </source>
</evidence>
<comment type="caution">
    <text evidence="14">The sequence shown here is derived from an EMBL/GenBank/DDBJ whole genome shotgun (WGS) entry which is preliminary data.</text>
</comment>
<keyword evidence="4 14" id="KW-0645">Protease</keyword>
<evidence type="ECO:0000256" key="1">
    <source>
        <dbReference type="ARBA" id="ARBA00001947"/>
    </source>
</evidence>
<keyword evidence="8" id="KW-0862">Zinc</keyword>
<evidence type="ECO:0000313" key="15">
    <source>
        <dbReference type="Proteomes" id="UP000533598"/>
    </source>
</evidence>
<dbReference type="CDD" id="cd07328">
    <property type="entry name" value="M48_Ste24p_like"/>
    <property type="match status" value="1"/>
</dbReference>
<dbReference type="GO" id="GO:0005886">
    <property type="term" value="C:plasma membrane"/>
    <property type="evidence" value="ECO:0007669"/>
    <property type="project" value="UniProtKB-SubCell"/>
</dbReference>
<reference evidence="14 15" key="1">
    <citation type="submission" date="2020-08" db="EMBL/GenBank/DDBJ databases">
        <title>Sequencing the genomes of 1000 actinobacteria strains.</title>
        <authorList>
            <person name="Klenk H.-P."/>
        </authorList>
    </citation>
    <scope>NUCLEOTIDE SEQUENCE [LARGE SCALE GENOMIC DNA]</scope>
    <source>
        <strain evidence="14 15">DSM 44230</strain>
    </source>
</reference>
<dbReference type="PANTHER" id="PTHR43221:SF1">
    <property type="entry name" value="PROTEASE HTPX"/>
    <property type="match status" value="1"/>
</dbReference>
<keyword evidence="11 12" id="KW-0472">Membrane</keyword>
<feature type="transmembrane region" description="Helical" evidence="12">
    <location>
        <begin position="41"/>
        <end position="63"/>
    </location>
</feature>
<keyword evidence="5 12" id="KW-0812">Transmembrane</keyword>
<dbReference type="RefSeq" id="WP_185001412.1">
    <property type="nucleotide sequence ID" value="NZ_BAAAUI010000006.1"/>
</dbReference>
<evidence type="ECO:0000256" key="3">
    <source>
        <dbReference type="ARBA" id="ARBA00022475"/>
    </source>
</evidence>
<evidence type="ECO:0000256" key="8">
    <source>
        <dbReference type="ARBA" id="ARBA00022833"/>
    </source>
</evidence>
<keyword evidence="10" id="KW-0482">Metalloprotease</keyword>
<keyword evidence="15" id="KW-1185">Reference proteome</keyword>
<feature type="domain" description="Peptidase M48" evidence="13">
    <location>
        <begin position="79"/>
        <end position="304"/>
    </location>
</feature>
<keyword evidence="3" id="KW-1003">Cell membrane</keyword>
<evidence type="ECO:0000256" key="9">
    <source>
        <dbReference type="ARBA" id="ARBA00022989"/>
    </source>
</evidence>
<dbReference type="AlphaFoldDB" id="A0A7W7C6M2"/>
<evidence type="ECO:0000256" key="5">
    <source>
        <dbReference type="ARBA" id="ARBA00022692"/>
    </source>
</evidence>
<evidence type="ECO:0000256" key="4">
    <source>
        <dbReference type="ARBA" id="ARBA00022670"/>
    </source>
</evidence>
<dbReference type="Pfam" id="PF01435">
    <property type="entry name" value="Peptidase_M48"/>
    <property type="match status" value="1"/>
</dbReference>
<name>A0A7W7C6M2_9PSEU</name>
<proteinExistence type="predicted"/>